<dbReference type="Proteomes" id="UP000031523">
    <property type="component" value="Chromosome"/>
</dbReference>
<evidence type="ECO:0000313" key="1">
    <source>
        <dbReference type="EMBL" id="AJE81651.1"/>
    </source>
</evidence>
<accession>A0A0B5ESD7</accession>
<proteinExistence type="predicted"/>
<protein>
    <submittedName>
        <fullName evidence="1">Uncharacterized protein</fullName>
    </submittedName>
</protein>
<sequence length="51" mass="5151">MALPSHKDGVDRIVDGGGLGGHLCAPLGSRPESVAYPPGACVIKRQPDAPS</sequence>
<reference evidence="1 2" key="1">
    <citation type="submission" date="2015-01" db="EMBL/GenBank/DDBJ databases">
        <title>Enhanced salinomycin production by adjusting the supply of polyketide extender units in Streptomyce albus DSM 41398.</title>
        <authorList>
            <person name="Lu C."/>
        </authorList>
    </citation>
    <scope>NUCLEOTIDE SEQUENCE [LARGE SCALE GENOMIC DNA]</scope>
    <source>
        <strain evidence="2">ATCC 21838 / DSM 41398 / FERM P-419 / JCM 4703 / NBRC 107858</strain>
    </source>
</reference>
<dbReference type="AlphaFoldDB" id="A0A0B5ESD7"/>
<keyword evidence="2" id="KW-1185">Reference proteome</keyword>
<dbReference type="KEGG" id="sals:SLNWT_1275"/>
<gene>
    <name evidence="1" type="ORF">SLNWT_1275</name>
</gene>
<name>A0A0B5ESD7_STRA4</name>
<evidence type="ECO:0000313" key="2">
    <source>
        <dbReference type="Proteomes" id="UP000031523"/>
    </source>
</evidence>
<dbReference type="EMBL" id="CP010519">
    <property type="protein sequence ID" value="AJE81651.1"/>
    <property type="molecule type" value="Genomic_DNA"/>
</dbReference>
<organism evidence="1 2">
    <name type="scientific">Streptomyces albus (strain ATCC 21838 / DSM 41398 / FERM P-419 / JCM 4703 / NBRC 107858)</name>
    <dbReference type="NCBI Taxonomy" id="1081613"/>
    <lineage>
        <taxon>Bacteria</taxon>
        <taxon>Bacillati</taxon>
        <taxon>Actinomycetota</taxon>
        <taxon>Actinomycetes</taxon>
        <taxon>Kitasatosporales</taxon>
        <taxon>Streptomycetaceae</taxon>
        <taxon>Streptomyces</taxon>
    </lineage>
</organism>